<sequence>MQPIRYCLLLCGCLLQLALQAQPGKSTKWSRNGQAVYSVENAAIIATGLKDGQSQVTIPAAQLTPQGAAQPLEVKDFIFSADEQKVLIYTNSKRVWRYQTRGDYWVLDVNTKQLKQLGKGRPASSLMFAKFSPDASKVAYVSEHNLYVEELATGEVKALTNDGTRRFINGTFDWAYEEEFGCRDGFRWSPDGRSIAYWQIDATKIRDFLMIDNTDSIYSFTVPVEYPKAGESPSACRVGVVDINTAKTTWLQVPGDAQQHYIPRMEWVPGKNEIILQQLNRKQNQSKLILCNAATGTAQTLFEESDKAWIDVKSRWDDDDITGWDWIKNGSAFVWVSEKDGWRHLYSIEVKSGKETLLTPGNYDVIGIPKVDEAHKLIYILASPKVATQQYLYKVSLDGKGQPQRVTPENQPGTHSYEISPDRQYAVHQFSNNYFYPYSEIVHLPDHKSNGANLSAEIKTKLPAANKQVEFFSVTTVDGVTMDGWMRKPNSFDSTKKYPVLFYVYGEPAGATAKDEFGAGRNPLYNGDMADDGYIYVSMDNRGTPLPKGSEWRKCIYRKVGLINSRDQAMAATELLKRPYMDTSRVAVWGWSGGGSMTLNLLFQYPQIYKTGIAVAAVGNQLTYDNIYQERYMGLPQENREDFVKGSPITYAKNLQGHLLYIHGSGDDNVHYQNAEMLLNELIKNNKVFQFMAYPNRTHSISEGEGTRRHLSNLYTQYLRQYCPPGPR</sequence>
<dbReference type="RefSeq" id="WP_089911187.1">
    <property type="nucleotide sequence ID" value="NZ_FOBB01000002.1"/>
</dbReference>
<protein>
    <submittedName>
        <fullName evidence="4">Dipeptidyl-peptidase-4</fullName>
    </submittedName>
</protein>
<organism evidence="4 5">
    <name type="scientific">Chitinophaga rupis</name>
    <dbReference type="NCBI Taxonomy" id="573321"/>
    <lineage>
        <taxon>Bacteria</taxon>
        <taxon>Pseudomonadati</taxon>
        <taxon>Bacteroidota</taxon>
        <taxon>Chitinophagia</taxon>
        <taxon>Chitinophagales</taxon>
        <taxon>Chitinophagaceae</taxon>
        <taxon>Chitinophaga</taxon>
    </lineage>
</organism>
<dbReference type="Proteomes" id="UP000198984">
    <property type="component" value="Unassembled WGS sequence"/>
</dbReference>
<dbReference type="PANTHER" id="PTHR11731:SF193">
    <property type="entry name" value="DIPEPTIDYL PEPTIDASE 9"/>
    <property type="match status" value="1"/>
</dbReference>
<evidence type="ECO:0000313" key="5">
    <source>
        <dbReference type="Proteomes" id="UP000198984"/>
    </source>
</evidence>
<evidence type="ECO:0000259" key="3">
    <source>
        <dbReference type="Pfam" id="PF00930"/>
    </source>
</evidence>
<dbReference type="InterPro" id="IPR001375">
    <property type="entry name" value="Peptidase_S9_cat"/>
</dbReference>
<feature type="chain" id="PRO_5011651417" evidence="1">
    <location>
        <begin position="22"/>
        <end position="728"/>
    </location>
</feature>
<dbReference type="AlphaFoldDB" id="A0A1H7SKS1"/>
<dbReference type="SUPFAM" id="SSF53474">
    <property type="entry name" value="alpha/beta-Hydrolases"/>
    <property type="match status" value="1"/>
</dbReference>
<evidence type="ECO:0000313" key="4">
    <source>
        <dbReference type="EMBL" id="SEL73271.1"/>
    </source>
</evidence>
<gene>
    <name evidence="4" type="ORF">SAMN04488505_102971</name>
</gene>
<dbReference type="Pfam" id="PF00326">
    <property type="entry name" value="Peptidase_S9"/>
    <property type="match status" value="1"/>
</dbReference>
<dbReference type="PANTHER" id="PTHR11731">
    <property type="entry name" value="PROTEASE FAMILY S9B,C DIPEPTIDYL-PEPTIDASE IV-RELATED"/>
    <property type="match status" value="1"/>
</dbReference>
<feature type="domain" description="Dipeptidylpeptidase IV N-terminal" evidence="3">
    <location>
        <begin position="80"/>
        <end position="432"/>
    </location>
</feature>
<reference evidence="4 5" key="1">
    <citation type="submission" date="2016-10" db="EMBL/GenBank/DDBJ databases">
        <authorList>
            <person name="de Groot N.N."/>
        </authorList>
    </citation>
    <scope>NUCLEOTIDE SEQUENCE [LARGE SCALE GENOMIC DNA]</scope>
    <source>
        <strain evidence="4 5">DSM 21039</strain>
    </source>
</reference>
<dbReference type="STRING" id="573321.SAMN04488505_102971"/>
<dbReference type="GO" id="GO:0006508">
    <property type="term" value="P:proteolysis"/>
    <property type="evidence" value="ECO:0007669"/>
    <property type="project" value="InterPro"/>
</dbReference>
<dbReference type="SUPFAM" id="SSF82171">
    <property type="entry name" value="DPP6 N-terminal domain-like"/>
    <property type="match status" value="1"/>
</dbReference>
<dbReference type="Pfam" id="PF00930">
    <property type="entry name" value="DPPIV_N"/>
    <property type="match status" value="1"/>
</dbReference>
<evidence type="ECO:0000259" key="2">
    <source>
        <dbReference type="Pfam" id="PF00326"/>
    </source>
</evidence>
<dbReference type="InterPro" id="IPR002469">
    <property type="entry name" value="Peptidase_S9B_N"/>
</dbReference>
<proteinExistence type="predicted"/>
<name>A0A1H7SKS1_9BACT</name>
<dbReference type="InterPro" id="IPR029058">
    <property type="entry name" value="AB_hydrolase_fold"/>
</dbReference>
<dbReference type="OrthoDB" id="9812921at2"/>
<dbReference type="InterPro" id="IPR050278">
    <property type="entry name" value="Serine_Prot_S9B/DPPIV"/>
</dbReference>
<keyword evidence="5" id="KW-1185">Reference proteome</keyword>
<evidence type="ECO:0000256" key="1">
    <source>
        <dbReference type="SAM" id="SignalP"/>
    </source>
</evidence>
<feature type="signal peptide" evidence="1">
    <location>
        <begin position="1"/>
        <end position="21"/>
    </location>
</feature>
<dbReference type="Gene3D" id="2.140.10.30">
    <property type="entry name" value="Dipeptidylpeptidase IV, N-terminal domain"/>
    <property type="match status" value="1"/>
</dbReference>
<dbReference type="EMBL" id="FOBB01000002">
    <property type="protein sequence ID" value="SEL73271.1"/>
    <property type="molecule type" value="Genomic_DNA"/>
</dbReference>
<keyword evidence="1" id="KW-0732">Signal</keyword>
<feature type="domain" description="Peptidase S9 prolyl oligopeptidase catalytic" evidence="2">
    <location>
        <begin position="529"/>
        <end position="721"/>
    </location>
</feature>
<dbReference type="Gene3D" id="3.40.50.1820">
    <property type="entry name" value="alpha/beta hydrolase"/>
    <property type="match status" value="1"/>
</dbReference>
<accession>A0A1H7SKS1</accession>
<dbReference type="GO" id="GO:0008239">
    <property type="term" value="F:dipeptidyl-peptidase activity"/>
    <property type="evidence" value="ECO:0007669"/>
    <property type="project" value="TreeGrafter"/>
</dbReference>
<dbReference type="GO" id="GO:0008236">
    <property type="term" value="F:serine-type peptidase activity"/>
    <property type="evidence" value="ECO:0007669"/>
    <property type="project" value="InterPro"/>
</dbReference>